<dbReference type="SMART" id="SM00364">
    <property type="entry name" value="LRR_BAC"/>
    <property type="match status" value="10"/>
</dbReference>
<dbReference type="SMART" id="SM00365">
    <property type="entry name" value="LRR_SD22"/>
    <property type="match status" value="14"/>
</dbReference>
<dbReference type="Gene3D" id="3.40.50.10140">
    <property type="entry name" value="Toll/interleukin-1 receptor homology (TIR) domain"/>
    <property type="match status" value="1"/>
</dbReference>
<feature type="transmembrane region" description="Helical" evidence="16">
    <location>
        <begin position="1669"/>
        <end position="1692"/>
    </location>
</feature>
<evidence type="ECO:0000256" key="10">
    <source>
        <dbReference type="ARBA" id="ARBA00022989"/>
    </source>
</evidence>
<dbReference type="InterPro" id="IPR001611">
    <property type="entry name" value="Leu-rich_rpt"/>
</dbReference>
<evidence type="ECO:0000313" key="19">
    <source>
        <dbReference type="Ensembl" id="ENSCVAP00000011182.1"/>
    </source>
</evidence>
<feature type="domain" description="TIR" evidence="18">
    <location>
        <begin position="864"/>
        <end position="1006"/>
    </location>
</feature>
<dbReference type="SUPFAM" id="SSF52200">
    <property type="entry name" value="Toll/Interleukin receptor TIR domain"/>
    <property type="match status" value="2"/>
</dbReference>
<dbReference type="GO" id="GO:0045087">
    <property type="term" value="P:innate immune response"/>
    <property type="evidence" value="ECO:0007669"/>
    <property type="project" value="UniProtKB-KW"/>
</dbReference>
<keyword evidence="5 16" id="KW-0812">Transmembrane</keyword>
<evidence type="ECO:0000256" key="7">
    <source>
        <dbReference type="ARBA" id="ARBA00022737"/>
    </source>
</evidence>
<dbReference type="Gene3D" id="3.80.10.10">
    <property type="entry name" value="Ribonuclease Inhibitor"/>
    <property type="match status" value="2"/>
</dbReference>
<evidence type="ECO:0000256" key="15">
    <source>
        <dbReference type="ARBA" id="ARBA00046288"/>
    </source>
</evidence>
<keyword evidence="10 16" id="KW-1133">Transmembrane helix</keyword>
<dbReference type="GO" id="GO:0038187">
    <property type="term" value="F:pattern recognition receptor activity"/>
    <property type="evidence" value="ECO:0007669"/>
    <property type="project" value="TreeGrafter"/>
</dbReference>
<dbReference type="FunFam" id="3.40.50.10140:FF:000003">
    <property type="entry name" value="Toll-like receptor 7"/>
    <property type="match status" value="1"/>
</dbReference>
<evidence type="ECO:0000256" key="1">
    <source>
        <dbReference type="ARBA" id="ARBA00004177"/>
    </source>
</evidence>
<evidence type="ECO:0000256" key="14">
    <source>
        <dbReference type="ARBA" id="ARBA00023198"/>
    </source>
</evidence>
<reference evidence="19" key="2">
    <citation type="submission" date="2025-09" db="UniProtKB">
        <authorList>
            <consortium name="Ensembl"/>
        </authorList>
    </citation>
    <scope>IDENTIFICATION</scope>
</reference>
<evidence type="ECO:0000256" key="11">
    <source>
        <dbReference type="ARBA" id="ARBA00023136"/>
    </source>
</evidence>
<dbReference type="InterPro" id="IPR032675">
    <property type="entry name" value="LRR_dom_sf"/>
</dbReference>
<sequence>MKISKCWIHLFLIGLYCNLEIQPSVCKTRWRAKFLCDVMEPNISSVRFDCSARALEKVPKGITNNVTALDLSENSLKTIKADAFSGLLNLTWLNLNCANLKKKVIFKANLKSLTKLHELRLAGNGFDEIPNNLPESVEILELKNNNITFLRDRSFAGLPNLKQLWLSNNCYYWNPCGKYFNISENCFTHMSKLQDLDLSYNNLSHVPKGLPESLTMLNVSCNRIQHISKEELFGLNQLKLLKIQGNCPRCENAPFPCIPCPKRSLQIDPDAFENLSQLEELNMGGNSLEYLNPLWFKNLRKLKHLLLSFNFLLSEFTEKAEFLQYLPRLKVIDISFNYALKHYPKTINLSNEFSKLHSLRTLHMEGLVFQNIEPDTLKSLYGLKNLSALNLGTNFIICCNSTVFRKFNFLKVIYMAENRLSPTPNINPSSSENGYTQQADFSISSFIKLPPKDPVFELSHGLIKQQCFNSGRVLILSSNNLFFISQKQFEGYGDIACLNLSGNGFSAALNGTEFSLLPNLTYLDLSFNKINLAYDYAFQELKKLQVLDLSWNSHYFMAYGITKNLHFLKNLPVLRVLNMSHNSISTLTTKQMHSSSLAELQFTHNKLGTLWKEGEDSYKTLFTNLKNLTVLDISWNNIKHIPLDVYEKLPRNLTELRISHNKMTDFLWDSLSYFPHLRILDLSHNSLSNIAGVKKATSLSLTVLDLTNNLIFHLGKSFFSGIKTLETLSLSSNKLNIINQSTFQPKPENLKTLFLQRNPFQCTCDSLDFIVWIGKREVKIPRLTTDVRCETPEKDRNQPLIYFNIDQCVNDDEAFRMYILTTFFLIVFMFVATVAHMFYWDATYVMHYIKAKLKGYRSLYSQENIYDVFVTYDTKDPCVSDWVMMNLRVKLEEEGEKLLPLCLEERDWLPGVPLVDNLTQSIRNSRKTVFVLTKGYVKTGVFKLALYLAHQRLLDENMDANLKSLTKLHELRLAGNGFDEIPNNLPESVEILELKNNNITFLRDRSFAGLPNLKQLWLSNNCYYWNPCGKYFNISENCFTHMSKLQDLDLSYNNLSHVPKGLPESLTMLNVSCNRIQHISKEDFFGLNQLKLLKIQGNCPRCENAPFPCIPCPKRSLQIDPDAFENLSQLEELNMGGNSLEYLNPLWFKNLRKLKHLLLSFNFLLSEFTGKAEFLRYLPRLEVMDFSFNYALKLYPKTINLSNEFSKLHSLRTLHMEGLVFQNIGPDTLKSLYGLKNLSALNLGTNFIIWCDSTVFRKFIFLKVIYLAENRLCPTPHINPSCSENGYTQQADFSISSFIKLPPKDFLFELSHGLIKQQCFNSGRVLILSSNNLFFISQKQFEGYGDIACLNLSGNGFSSALNGTEFSLLPNLTYLDLSFNKIDLAYDYAFQELKKLEVLDISWNSHYFKSYGITHNLNFIKNLPVLRVLNMSHNSISTLTTKQMHSSSLAELQFTYNQLGTLWKEGEDSYKTLFTNLKNLTVLDISWNNIKHIPLDVYEKLPRNLTELRISHNKMTDFLWDSLSYFPHLRILDLSHNSLSNIAGVKKATSLSLTFLDLTHNLIFHLGKSFFSGIKTLETLSLSSNKLNIINQSTFQPKPENLKTLFLQRNPFQCTCDSLDFIVWIGKGEVKIPRLTTDVRCETPEKDRNQPLIYFNIDQCVNDDEAFRMYILTTFFLIVFMFVATVAHMFYWDATYVMHYIKAKLKGYRSLYSQENIYDVFVTYDTKDPRVSDWVMMNLRVKLEEEGEKLLPLCLEERDWLPGVPLVDNLTQSIRNSRKTLFVLTEGYVKTGTGVFKLAMYLAHQRLLDENMDVIVLLMLEPVLQHSHFLRLRRRLCEKSVVEWPRTAAAEPWFWQNLRNVVRVDNQIMYGKTYKKFFNSR</sequence>
<dbReference type="GeneTree" id="ENSGT00940000160879"/>
<dbReference type="FunFam" id="3.80.10.10:FF:000037">
    <property type="entry name" value="Toll-like receptor 7"/>
    <property type="match status" value="2"/>
</dbReference>
<dbReference type="InterPro" id="IPR000157">
    <property type="entry name" value="TIR_dom"/>
</dbReference>
<dbReference type="InterPro" id="IPR035897">
    <property type="entry name" value="Toll_tir_struct_dom_sf"/>
</dbReference>
<dbReference type="OMA" id="SENCFTH"/>
<protein>
    <recommendedName>
        <fullName evidence="18">TIR domain-containing protein</fullName>
    </recommendedName>
</protein>
<keyword evidence="11 16" id="KW-0472">Membrane</keyword>
<evidence type="ECO:0000256" key="9">
    <source>
        <dbReference type="ARBA" id="ARBA00022859"/>
    </source>
</evidence>
<dbReference type="SMART" id="SM00255">
    <property type="entry name" value="TIR"/>
    <property type="match status" value="2"/>
</dbReference>
<dbReference type="GO" id="GO:0005768">
    <property type="term" value="C:endosome"/>
    <property type="evidence" value="ECO:0007669"/>
    <property type="project" value="UniProtKB-SubCell"/>
</dbReference>
<dbReference type="GO" id="GO:0005886">
    <property type="term" value="C:plasma membrane"/>
    <property type="evidence" value="ECO:0007669"/>
    <property type="project" value="TreeGrafter"/>
</dbReference>
<keyword evidence="6 17" id="KW-0732">Signal</keyword>
<dbReference type="GO" id="GO:1902533">
    <property type="term" value="P:positive regulation of intracellular signal transduction"/>
    <property type="evidence" value="ECO:0007669"/>
    <property type="project" value="UniProtKB-ARBA"/>
</dbReference>
<keyword evidence="14" id="KW-0395">Inflammatory response</keyword>
<proteinExistence type="inferred from homology"/>
<dbReference type="Pfam" id="PF13855">
    <property type="entry name" value="LRR_8"/>
    <property type="match status" value="8"/>
</dbReference>
<keyword evidence="8" id="KW-0967">Endosome</keyword>
<keyword evidence="12" id="KW-0675">Receptor</keyword>
<evidence type="ECO:0000256" key="13">
    <source>
        <dbReference type="ARBA" id="ARBA00023180"/>
    </source>
</evidence>
<organism evidence="19 20">
    <name type="scientific">Cyprinodon variegatus</name>
    <name type="common">Sheepshead minnow</name>
    <dbReference type="NCBI Taxonomy" id="28743"/>
    <lineage>
        <taxon>Eukaryota</taxon>
        <taxon>Metazoa</taxon>
        <taxon>Chordata</taxon>
        <taxon>Craniata</taxon>
        <taxon>Vertebrata</taxon>
        <taxon>Euteleostomi</taxon>
        <taxon>Actinopterygii</taxon>
        <taxon>Neopterygii</taxon>
        <taxon>Teleostei</taxon>
        <taxon>Neoteleostei</taxon>
        <taxon>Acanthomorphata</taxon>
        <taxon>Ovalentaria</taxon>
        <taxon>Atherinomorphae</taxon>
        <taxon>Cyprinodontiformes</taxon>
        <taxon>Cyprinodontidae</taxon>
        <taxon>Cyprinodon</taxon>
    </lineage>
</organism>
<dbReference type="GO" id="GO:0007249">
    <property type="term" value="P:canonical NF-kappaB signal transduction"/>
    <property type="evidence" value="ECO:0007669"/>
    <property type="project" value="TreeGrafter"/>
</dbReference>
<dbReference type="InterPro" id="IPR000483">
    <property type="entry name" value="Cys-rich_flank_reg_C"/>
</dbReference>
<dbReference type="Pfam" id="PF13516">
    <property type="entry name" value="LRR_6"/>
    <property type="match status" value="2"/>
</dbReference>
<dbReference type="Ensembl" id="ENSCVAT00000018090.1">
    <property type="protein sequence ID" value="ENSCVAP00000011182.1"/>
    <property type="gene ID" value="ENSCVAG00000013462.1"/>
</dbReference>
<keyword evidence="7" id="KW-0677">Repeat</keyword>
<feature type="signal peptide" evidence="17">
    <location>
        <begin position="1"/>
        <end position="26"/>
    </location>
</feature>
<comment type="similarity">
    <text evidence="2">Belongs to the Toll-like receptor family.</text>
</comment>
<comment type="subcellular location">
    <subcellularLocation>
        <location evidence="15">Endomembrane system</location>
        <topology evidence="15">Single-pass type I membrane protein</topology>
    </subcellularLocation>
    <subcellularLocation>
        <location evidence="1">Endosome</location>
    </subcellularLocation>
</comment>
<evidence type="ECO:0000256" key="4">
    <source>
        <dbReference type="ARBA" id="ARBA00022614"/>
    </source>
</evidence>
<dbReference type="STRING" id="28743.ENSCVAP00000011182"/>
<dbReference type="GO" id="GO:0032755">
    <property type="term" value="P:positive regulation of interleukin-6 production"/>
    <property type="evidence" value="ECO:0007669"/>
    <property type="project" value="TreeGrafter"/>
</dbReference>
<accession>A0A3Q2CZ41</accession>
<dbReference type="Pfam" id="PF01582">
    <property type="entry name" value="TIR"/>
    <property type="match status" value="2"/>
</dbReference>
<evidence type="ECO:0000256" key="12">
    <source>
        <dbReference type="ARBA" id="ARBA00023170"/>
    </source>
</evidence>
<feature type="domain" description="TIR" evidence="18">
    <location>
        <begin position="1716"/>
        <end position="1862"/>
    </location>
</feature>
<keyword evidence="9" id="KW-0391">Immunity</keyword>
<dbReference type="Proteomes" id="UP000265020">
    <property type="component" value="Unassembled WGS sequence"/>
</dbReference>
<dbReference type="SMART" id="SM00369">
    <property type="entry name" value="LRR_TYP"/>
    <property type="match status" value="27"/>
</dbReference>
<evidence type="ECO:0000313" key="20">
    <source>
        <dbReference type="Proteomes" id="UP000265020"/>
    </source>
</evidence>
<name>A0A3Q2CZ41_CYPVA</name>
<dbReference type="GO" id="GO:0002224">
    <property type="term" value="P:toll-like receptor signaling pathway"/>
    <property type="evidence" value="ECO:0007669"/>
    <property type="project" value="TreeGrafter"/>
</dbReference>
<evidence type="ECO:0000256" key="16">
    <source>
        <dbReference type="SAM" id="Phobius"/>
    </source>
</evidence>
<dbReference type="PROSITE" id="PS51450">
    <property type="entry name" value="LRR"/>
    <property type="match status" value="6"/>
</dbReference>
<dbReference type="GO" id="GO:0051607">
    <property type="term" value="P:defense response to virus"/>
    <property type="evidence" value="ECO:0007669"/>
    <property type="project" value="TreeGrafter"/>
</dbReference>
<keyword evidence="13" id="KW-0325">Glycoprotein</keyword>
<keyword evidence="3" id="KW-0399">Innate immunity</keyword>
<dbReference type="PANTHER" id="PTHR47410">
    <property type="entry name" value="TOLL-LIKE RECEPTOR 7-RELATED"/>
    <property type="match status" value="1"/>
</dbReference>
<dbReference type="SMART" id="SM00082">
    <property type="entry name" value="LRRCT"/>
    <property type="match status" value="2"/>
</dbReference>
<dbReference type="InterPro" id="IPR003591">
    <property type="entry name" value="Leu-rich_rpt_typical-subtyp"/>
</dbReference>
<dbReference type="PANTHER" id="PTHR47410:SF1">
    <property type="entry name" value="TOLL-LIKE RECEPTOR 8"/>
    <property type="match status" value="1"/>
</dbReference>
<feature type="transmembrane region" description="Helical" evidence="16">
    <location>
        <begin position="817"/>
        <end position="840"/>
    </location>
</feature>
<keyword evidence="20" id="KW-1185">Reference proteome</keyword>
<keyword evidence="4" id="KW-0433">Leucine-rich repeat</keyword>
<dbReference type="PROSITE" id="PS50104">
    <property type="entry name" value="TIR"/>
    <property type="match status" value="2"/>
</dbReference>
<evidence type="ECO:0000256" key="6">
    <source>
        <dbReference type="ARBA" id="ARBA00022729"/>
    </source>
</evidence>
<dbReference type="GO" id="GO:0006954">
    <property type="term" value="P:inflammatory response"/>
    <property type="evidence" value="ECO:0007669"/>
    <property type="project" value="UniProtKB-KW"/>
</dbReference>
<evidence type="ECO:0000259" key="18">
    <source>
        <dbReference type="PROSITE" id="PS50104"/>
    </source>
</evidence>
<reference evidence="19" key="1">
    <citation type="submission" date="2025-08" db="UniProtKB">
        <authorList>
            <consortium name="Ensembl"/>
        </authorList>
    </citation>
    <scope>IDENTIFICATION</scope>
</reference>
<evidence type="ECO:0000256" key="5">
    <source>
        <dbReference type="ARBA" id="ARBA00022692"/>
    </source>
</evidence>
<dbReference type="SUPFAM" id="SSF52058">
    <property type="entry name" value="L domain-like"/>
    <property type="match status" value="5"/>
</dbReference>
<evidence type="ECO:0000256" key="8">
    <source>
        <dbReference type="ARBA" id="ARBA00022753"/>
    </source>
</evidence>
<evidence type="ECO:0000256" key="2">
    <source>
        <dbReference type="ARBA" id="ARBA00009634"/>
    </source>
</evidence>
<evidence type="ECO:0000256" key="17">
    <source>
        <dbReference type="SAM" id="SignalP"/>
    </source>
</evidence>
<evidence type="ECO:0000256" key="3">
    <source>
        <dbReference type="ARBA" id="ARBA00022588"/>
    </source>
</evidence>
<feature type="chain" id="PRO_5018555593" description="TIR domain-containing protein" evidence="17">
    <location>
        <begin position="27"/>
        <end position="1881"/>
    </location>
</feature>